<comment type="caution">
    <text evidence="1">Lacks conserved residue(s) required for the propagation of feature annotation.</text>
</comment>
<proteinExistence type="predicted"/>
<feature type="chain" id="PRO_5044887910" description="Laminin G domain-containing protein" evidence="2">
    <location>
        <begin position="19"/>
        <end position="229"/>
    </location>
</feature>
<dbReference type="AlphaFoldDB" id="A0ABD2Q3D9"/>
<name>A0ABD2Q3D9_9PLAT</name>
<dbReference type="Proteomes" id="UP001626550">
    <property type="component" value="Unassembled WGS sequence"/>
</dbReference>
<evidence type="ECO:0000256" key="2">
    <source>
        <dbReference type="SAM" id="SignalP"/>
    </source>
</evidence>
<feature type="signal peptide" evidence="2">
    <location>
        <begin position="1"/>
        <end position="18"/>
    </location>
</feature>
<evidence type="ECO:0000313" key="5">
    <source>
        <dbReference type="Proteomes" id="UP001626550"/>
    </source>
</evidence>
<gene>
    <name evidence="4" type="ORF">Ciccas_007386</name>
</gene>
<keyword evidence="5" id="KW-1185">Reference proteome</keyword>
<evidence type="ECO:0000313" key="4">
    <source>
        <dbReference type="EMBL" id="KAL3314005.1"/>
    </source>
</evidence>
<comment type="caution">
    <text evidence="4">The sequence shown here is derived from an EMBL/GenBank/DDBJ whole genome shotgun (WGS) entry which is preliminary data.</text>
</comment>
<dbReference type="InterPro" id="IPR013320">
    <property type="entry name" value="ConA-like_dom_sf"/>
</dbReference>
<accession>A0ABD2Q3D9</accession>
<dbReference type="Gene3D" id="2.60.120.200">
    <property type="match status" value="1"/>
</dbReference>
<dbReference type="InterPro" id="IPR001791">
    <property type="entry name" value="Laminin_G"/>
</dbReference>
<dbReference type="SUPFAM" id="SSF49899">
    <property type="entry name" value="Concanavalin A-like lectins/glucanases"/>
    <property type="match status" value="1"/>
</dbReference>
<organism evidence="4 5">
    <name type="scientific">Cichlidogyrus casuarinus</name>
    <dbReference type="NCBI Taxonomy" id="1844966"/>
    <lineage>
        <taxon>Eukaryota</taxon>
        <taxon>Metazoa</taxon>
        <taxon>Spiralia</taxon>
        <taxon>Lophotrochozoa</taxon>
        <taxon>Platyhelminthes</taxon>
        <taxon>Monogenea</taxon>
        <taxon>Monopisthocotylea</taxon>
        <taxon>Dactylogyridea</taxon>
        <taxon>Ancyrocephalidae</taxon>
        <taxon>Cichlidogyrus</taxon>
    </lineage>
</organism>
<evidence type="ECO:0000256" key="1">
    <source>
        <dbReference type="PROSITE-ProRule" id="PRU00122"/>
    </source>
</evidence>
<reference evidence="4 5" key="1">
    <citation type="submission" date="2024-11" db="EMBL/GenBank/DDBJ databases">
        <title>Adaptive evolution of stress response genes in parasites aligns with host niche diversity.</title>
        <authorList>
            <person name="Hahn C."/>
            <person name="Resl P."/>
        </authorList>
    </citation>
    <scope>NUCLEOTIDE SEQUENCE [LARGE SCALE GENOMIC DNA]</scope>
    <source>
        <strain evidence="4">EGGRZ-B1_66</strain>
        <tissue evidence="4">Body</tissue>
    </source>
</reference>
<sequence length="229" mass="25815">MLTMFALAAILLVEFCRSHLVLKSANASVKLTPFEYCLGSQIGLKFRAYKFSGLLLYLENQEKNCYISAKFVNDARLQVETKLVPERDTRTYSTTLVNLDSNVVHRGQHWNYLNISFLEQRSIVVGLNGFYTSRFSKVPKEKLRFETAYLGALPEELQEDASMRASFTAALESSFRGEVAQLTYHLCGQNYGSLSLHSMPEMTLKNGAEYSVSRAVSAGNPSECIQFRC</sequence>
<protein>
    <recommendedName>
        <fullName evidence="3">Laminin G domain-containing protein</fullName>
    </recommendedName>
</protein>
<dbReference type="EMBL" id="JBJKFK010001125">
    <property type="protein sequence ID" value="KAL3314005.1"/>
    <property type="molecule type" value="Genomic_DNA"/>
</dbReference>
<dbReference type="PROSITE" id="PS50025">
    <property type="entry name" value="LAM_G_DOMAIN"/>
    <property type="match status" value="1"/>
</dbReference>
<feature type="domain" description="Laminin G" evidence="3">
    <location>
        <begin position="18"/>
        <end position="224"/>
    </location>
</feature>
<keyword evidence="2" id="KW-0732">Signal</keyword>
<evidence type="ECO:0000259" key="3">
    <source>
        <dbReference type="PROSITE" id="PS50025"/>
    </source>
</evidence>